<keyword evidence="1" id="KW-0677">Repeat</keyword>
<dbReference type="SUPFAM" id="SSF48452">
    <property type="entry name" value="TPR-like"/>
    <property type="match status" value="1"/>
</dbReference>
<feature type="repeat" description="TPR" evidence="3">
    <location>
        <begin position="190"/>
        <end position="223"/>
    </location>
</feature>
<dbReference type="SMART" id="SM00028">
    <property type="entry name" value="TPR"/>
    <property type="match status" value="7"/>
</dbReference>
<keyword evidence="2 3" id="KW-0802">TPR repeat</keyword>
<evidence type="ECO:0000256" key="2">
    <source>
        <dbReference type="ARBA" id="ARBA00022803"/>
    </source>
</evidence>
<dbReference type="InterPro" id="IPR011990">
    <property type="entry name" value="TPR-like_helical_dom_sf"/>
</dbReference>
<dbReference type="PROSITE" id="PS50293">
    <property type="entry name" value="TPR_REGION"/>
    <property type="match status" value="1"/>
</dbReference>
<dbReference type="Pfam" id="PF13181">
    <property type="entry name" value="TPR_8"/>
    <property type="match status" value="1"/>
</dbReference>
<evidence type="ECO:0000313" key="6">
    <source>
        <dbReference type="Proteomes" id="UP001056708"/>
    </source>
</evidence>
<dbReference type="EMBL" id="CP098611">
    <property type="protein sequence ID" value="USR91173.1"/>
    <property type="molecule type" value="Genomic_DNA"/>
</dbReference>
<keyword evidence="6" id="KW-1185">Reference proteome</keyword>
<dbReference type="Proteomes" id="UP001056708">
    <property type="component" value="Chromosome"/>
</dbReference>
<evidence type="ECO:0000256" key="3">
    <source>
        <dbReference type="PROSITE-ProRule" id="PRU00339"/>
    </source>
</evidence>
<dbReference type="InterPro" id="IPR019734">
    <property type="entry name" value="TPR_rpt"/>
</dbReference>
<accession>A0ABY5ASR0</accession>
<dbReference type="InterPro" id="IPR050498">
    <property type="entry name" value="Ycf3"/>
</dbReference>
<feature type="repeat" description="TPR" evidence="3">
    <location>
        <begin position="156"/>
        <end position="189"/>
    </location>
</feature>
<sequence>MTLANQPHFVPILTAPTAPEGYEQLMEVLNDGQNPQAALNAGLKAIEYGSQNPHVFYRVAVLYQTLDQPELAPQYYQTCLSLDADYAPALYNFSFLCLQNNQPLEALNYHERLRKINSKFANSGFYNTLIKHFFETGDYSHALTCCLAGLEFAPSPAFAVNSGIACRKLGEHERAIEYYQIALSLDPESSWAHFSLGNLYYDLERFSEAMTYYDKARQLYPGRVEAHTQYAWSAAKLQQYDIALRAALDALLYSQSDRKIYQVLAHVFEQEGHSSWVTPCLHGQIPSEFDQYLQAKNAQRWQPLTAADHYQWHSVHPAQIWDVPSPKTVESAIHPTFLTRRRYLAETFVAQIAHGRAYYRFDPSVATSDHQWIPAVSCSRAIETPDTLPTLQHLGDRAIFIPQRLSDNYYHWTFDTLPRLALIQQAGFEIQPSDRIVVNAPVHPFHQQSLAQLNLSQDQLLFSNCCHITAKELLVPSLLGDSYSTPTPWMCQFLRDRFQPQPLPQPRRRLYLRRGNTNYRKVLNEEAVIQLLADYGFEAISPGSLSFPEQVATLAAAEVVVAPHGAGNTNLVYCPPGTAVLEIFSPEYVVDFYWLLSQAAQLDYGYLLGEDLAKLPQFQEKRNYFGRHCHDIWVDLEKLRASLDTLI</sequence>
<evidence type="ECO:0000256" key="1">
    <source>
        <dbReference type="ARBA" id="ARBA00022737"/>
    </source>
</evidence>
<gene>
    <name evidence="5" type="ORF">NEA10_00050</name>
</gene>
<protein>
    <submittedName>
        <fullName evidence="5">Glycosyltransferase 61 family protein</fullName>
    </submittedName>
</protein>
<dbReference type="PROSITE" id="PS50005">
    <property type="entry name" value="TPR"/>
    <property type="match status" value="2"/>
</dbReference>
<proteinExistence type="predicted"/>
<name>A0ABY5ASR0_9CYAN</name>
<evidence type="ECO:0000313" key="5">
    <source>
        <dbReference type="EMBL" id="USR91173.1"/>
    </source>
</evidence>
<dbReference type="RefSeq" id="WP_252663204.1">
    <property type="nucleotide sequence ID" value="NZ_CP098611.1"/>
</dbReference>
<feature type="domain" description="Glycosyltransferase 61 catalytic" evidence="4">
    <location>
        <begin position="409"/>
        <end position="581"/>
    </location>
</feature>
<dbReference type="PANTHER" id="PTHR44858:SF1">
    <property type="entry name" value="UDP-N-ACETYLGLUCOSAMINE--PEPTIDE N-ACETYLGLUCOSAMINYLTRANSFERASE SPINDLY-RELATED"/>
    <property type="match status" value="1"/>
</dbReference>
<dbReference type="Pfam" id="PF04577">
    <property type="entry name" value="Glyco_transf_61"/>
    <property type="match status" value="1"/>
</dbReference>
<dbReference type="Gene3D" id="1.25.40.10">
    <property type="entry name" value="Tetratricopeptide repeat domain"/>
    <property type="match status" value="2"/>
</dbReference>
<dbReference type="InterPro" id="IPR049625">
    <property type="entry name" value="Glyco_transf_61_cat"/>
</dbReference>
<organism evidence="5 6">
    <name type="scientific">Phormidium yuhuli AB48</name>
    <dbReference type="NCBI Taxonomy" id="2940671"/>
    <lineage>
        <taxon>Bacteria</taxon>
        <taxon>Bacillati</taxon>
        <taxon>Cyanobacteriota</taxon>
        <taxon>Cyanophyceae</taxon>
        <taxon>Oscillatoriophycideae</taxon>
        <taxon>Oscillatoriales</taxon>
        <taxon>Oscillatoriaceae</taxon>
        <taxon>Phormidium</taxon>
        <taxon>Phormidium yuhuli</taxon>
    </lineage>
</organism>
<dbReference type="PANTHER" id="PTHR44858">
    <property type="entry name" value="TETRATRICOPEPTIDE REPEAT PROTEIN 6"/>
    <property type="match status" value="1"/>
</dbReference>
<reference evidence="5" key="1">
    <citation type="submission" date="2022-06" db="EMBL/GenBank/DDBJ databases">
        <title>Genome sequence of Phormidium yuhuli AB48 isolated from an industrial photobioreactor environment.</title>
        <authorList>
            <person name="Qiu Y."/>
            <person name="Noonan A.J.C."/>
            <person name="Dofher K."/>
            <person name="Koch M."/>
            <person name="Kieft B."/>
            <person name="Lin X."/>
            <person name="Ziels R.M."/>
            <person name="Hallam S.J."/>
        </authorList>
    </citation>
    <scope>NUCLEOTIDE SEQUENCE</scope>
    <source>
        <strain evidence="5">AB48</strain>
    </source>
</reference>
<evidence type="ECO:0000259" key="4">
    <source>
        <dbReference type="Pfam" id="PF04577"/>
    </source>
</evidence>
<dbReference type="Pfam" id="PF13432">
    <property type="entry name" value="TPR_16"/>
    <property type="match status" value="1"/>
</dbReference>